<evidence type="ECO:0000256" key="3">
    <source>
        <dbReference type="ARBA" id="ARBA00012759"/>
    </source>
</evidence>
<dbReference type="SUPFAM" id="SSF54001">
    <property type="entry name" value="Cysteine proteinases"/>
    <property type="match status" value="1"/>
</dbReference>
<evidence type="ECO:0000256" key="6">
    <source>
        <dbReference type="ARBA" id="ARBA00022801"/>
    </source>
</evidence>
<evidence type="ECO:0000256" key="1">
    <source>
        <dbReference type="ARBA" id="ARBA00000707"/>
    </source>
</evidence>
<dbReference type="AlphaFoldDB" id="A0A1V9Z711"/>
<evidence type="ECO:0000256" key="4">
    <source>
        <dbReference type="ARBA" id="ARBA00022670"/>
    </source>
</evidence>
<dbReference type="InterPro" id="IPR038765">
    <property type="entry name" value="Papain-like_cys_pep_sf"/>
</dbReference>
<dbReference type="CDD" id="cd22752">
    <property type="entry name" value="OTU_OTUD5-like"/>
    <property type="match status" value="1"/>
</dbReference>
<evidence type="ECO:0000256" key="5">
    <source>
        <dbReference type="ARBA" id="ARBA00022786"/>
    </source>
</evidence>
<evidence type="ECO:0000256" key="2">
    <source>
        <dbReference type="ARBA" id="ARBA00010407"/>
    </source>
</evidence>
<sequence length="367" mass="41924">MGLHMEEESLDAMNIFGQWCPAQRLQLTSSSVLVHFLNMNSSWDAWYPIHSSCLAPSSSKASNDAPPLTHLQTIDVKFQSQWIEAIVLQIRADELFIRTRDTEFWIPFLPSFVAPHGANSPVPNAEIINTVPRMRTIDNSSFSKYQQALGEKNLSLISIQGDGNCMFRAISHQIYGDEKYHSIVRNSCIDYMLEEKTYFEPYVVGDMPAFLRYIAHKRCDGVWGDDPELQALCELYDRPLYVYVYDQELGAKCLRTFHEASKDHAPPMRVSFYGGGHYDSIVGVENNFITTRPGEYEERRLAQVHNYSIEENDTLERSRMEFQGKLSLDAAFEESIALYEEQVAKSVEANEIAAVQAESERDAIQIY</sequence>
<dbReference type="InterPro" id="IPR050704">
    <property type="entry name" value="Peptidase_C85-like"/>
</dbReference>
<gene>
    <name evidence="8" type="ORF">THRCLA_12229</name>
</gene>
<dbReference type="InterPro" id="IPR003323">
    <property type="entry name" value="OTU_dom"/>
</dbReference>
<dbReference type="GO" id="GO:0006508">
    <property type="term" value="P:proteolysis"/>
    <property type="evidence" value="ECO:0007669"/>
    <property type="project" value="UniProtKB-KW"/>
</dbReference>
<organism evidence="8 9">
    <name type="scientific">Thraustotheca clavata</name>
    <dbReference type="NCBI Taxonomy" id="74557"/>
    <lineage>
        <taxon>Eukaryota</taxon>
        <taxon>Sar</taxon>
        <taxon>Stramenopiles</taxon>
        <taxon>Oomycota</taxon>
        <taxon>Saprolegniomycetes</taxon>
        <taxon>Saprolegniales</taxon>
        <taxon>Achlyaceae</taxon>
        <taxon>Thraustotheca</taxon>
    </lineage>
</organism>
<reference evidence="8 9" key="1">
    <citation type="journal article" date="2014" name="Genome Biol. Evol.">
        <title>The secreted proteins of Achlya hypogyna and Thraustotheca clavata identify the ancestral oomycete secretome and reveal gene acquisitions by horizontal gene transfer.</title>
        <authorList>
            <person name="Misner I."/>
            <person name="Blouin N."/>
            <person name="Leonard G."/>
            <person name="Richards T.A."/>
            <person name="Lane C.E."/>
        </authorList>
    </citation>
    <scope>NUCLEOTIDE SEQUENCE [LARGE SCALE GENOMIC DNA]</scope>
    <source>
        <strain evidence="8 9">ATCC 34112</strain>
    </source>
</reference>
<dbReference type="Gene3D" id="3.90.70.80">
    <property type="match status" value="1"/>
</dbReference>
<name>A0A1V9Z711_9STRA</name>
<feature type="domain" description="OTU" evidence="7">
    <location>
        <begin position="154"/>
        <end position="284"/>
    </location>
</feature>
<comment type="similarity">
    <text evidence="2">Belongs to the peptidase C85 family.</text>
</comment>
<comment type="caution">
    <text evidence="8">The sequence shown here is derived from an EMBL/GenBank/DDBJ whole genome shotgun (WGS) entry which is preliminary data.</text>
</comment>
<evidence type="ECO:0000313" key="8">
    <source>
        <dbReference type="EMBL" id="OQR93732.1"/>
    </source>
</evidence>
<evidence type="ECO:0000259" key="7">
    <source>
        <dbReference type="PROSITE" id="PS50802"/>
    </source>
</evidence>
<dbReference type="Pfam" id="PF02338">
    <property type="entry name" value="OTU"/>
    <property type="match status" value="1"/>
</dbReference>
<dbReference type="Gene3D" id="2.30.30.140">
    <property type="match status" value="1"/>
</dbReference>
<dbReference type="PROSITE" id="PS50802">
    <property type="entry name" value="OTU"/>
    <property type="match status" value="1"/>
</dbReference>
<comment type="catalytic activity">
    <reaction evidence="1">
        <text>Thiol-dependent hydrolysis of ester, thioester, amide, peptide and isopeptide bonds formed by the C-terminal Gly of ubiquitin (a 76-residue protein attached to proteins as an intracellular targeting signal).</text>
        <dbReference type="EC" id="3.4.19.12"/>
    </reaction>
</comment>
<dbReference type="OrthoDB" id="415023at2759"/>
<protein>
    <recommendedName>
        <fullName evidence="3">ubiquitinyl hydrolase 1</fullName>
        <ecNumber evidence="3">3.4.19.12</ecNumber>
    </recommendedName>
</protein>
<dbReference type="EC" id="3.4.19.12" evidence="3"/>
<dbReference type="PANTHER" id="PTHR12419">
    <property type="entry name" value="OTU DOMAIN CONTAINING PROTEIN"/>
    <property type="match status" value="1"/>
</dbReference>
<evidence type="ECO:0000313" key="9">
    <source>
        <dbReference type="Proteomes" id="UP000243217"/>
    </source>
</evidence>
<dbReference type="PANTHER" id="PTHR12419:SF4">
    <property type="entry name" value="OTU DOMAIN-CONTAINING PROTEIN 5"/>
    <property type="match status" value="1"/>
</dbReference>
<keyword evidence="9" id="KW-1185">Reference proteome</keyword>
<dbReference type="Proteomes" id="UP000243217">
    <property type="component" value="Unassembled WGS sequence"/>
</dbReference>
<keyword evidence="6" id="KW-0378">Hydrolase</keyword>
<keyword evidence="4" id="KW-0645">Protease</keyword>
<keyword evidence="5" id="KW-0833">Ubl conjugation pathway</keyword>
<dbReference type="GO" id="GO:0004843">
    <property type="term" value="F:cysteine-type deubiquitinase activity"/>
    <property type="evidence" value="ECO:0007669"/>
    <property type="project" value="UniProtKB-EC"/>
</dbReference>
<proteinExistence type="inferred from homology"/>
<dbReference type="GO" id="GO:0061578">
    <property type="term" value="F:K63-linked deubiquitinase activity"/>
    <property type="evidence" value="ECO:0007669"/>
    <property type="project" value="TreeGrafter"/>
</dbReference>
<dbReference type="STRING" id="74557.A0A1V9Z711"/>
<dbReference type="EMBL" id="JNBS01002236">
    <property type="protein sequence ID" value="OQR93732.1"/>
    <property type="molecule type" value="Genomic_DNA"/>
</dbReference>
<dbReference type="GO" id="GO:0016579">
    <property type="term" value="P:protein deubiquitination"/>
    <property type="evidence" value="ECO:0007669"/>
    <property type="project" value="TreeGrafter"/>
</dbReference>
<accession>A0A1V9Z711</accession>